<keyword evidence="2" id="KW-1003">Cell membrane</keyword>
<dbReference type="GO" id="GO:0005886">
    <property type="term" value="C:plasma membrane"/>
    <property type="evidence" value="ECO:0007669"/>
    <property type="project" value="UniProtKB-SubCell"/>
</dbReference>
<proteinExistence type="predicted"/>
<evidence type="ECO:0000256" key="8">
    <source>
        <dbReference type="SAM" id="Phobius"/>
    </source>
</evidence>
<evidence type="ECO:0000313" key="10">
    <source>
        <dbReference type="EMBL" id="VGO20983.1"/>
    </source>
</evidence>
<dbReference type="GO" id="GO:0016763">
    <property type="term" value="F:pentosyltransferase activity"/>
    <property type="evidence" value="ECO:0007669"/>
    <property type="project" value="TreeGrafter"/>
</dbReference>
<comment type="subcellular location">
    <subcellularLocation>
        <location evidence="1">Cell membrane</location>
        <topology evidence="1">Multi-pass membrane protein</topology>
    </subcellularLocation>
</comment>
<feature type="transmembrane region" description="Helical" evidence="8">
    <location>
        <begin position="259"/>
        <end position="279"/>
    </location>
</feature>
<keyword evidence="7 8" id="KW-0472">Membrane</keyword>
<evidence type="ECO:0000256" key="4">
    <source>
        <dbReference type="ARBA" id="ARBA00022679"/>
    </source>
</evidence>
<feature type="transmembrane region" description="Helical" evidence="8">
    <location>
        <begin position="325"/>
        <end position="342"/>
    </location>
</feature>
<dbReference type="AlphaFoldDB" id="A0A6C2UM42"/>
<feature type="transmembrane region" description="Helical" evidence="8">
    <location>
        <begin position="105"/>
        <end position="122"/>
    </location>
</feature>
<gene>
    <name evidence="10" type="primary">rgtB</name>
    <name evidence="10" type="ORF">SCARR_03052</name>
</gene>
<dbReference type="Proteomes" id="UP000346198">
    <property type="component" value="Unassembled WGS sequence"/>
</dbReference>
<reference evidence="10 11" key="1">
    <citation type="submission" date="2019-04" db="EMBL/GenBank/DDBJ databases">
        <authorList>
            <person name="Van Vliet M D."/>
        </authorList>
    </citation>
    <scope>NUCLEOTIDE SEQUENCE [LARGE SCALE GENOMIC DNA]</scope>
    <source>
        <strain evidence="10 11">F21</strain>
    </source>
</reference>
<feature type="transmembrane region" description="Helical" evidence="8">
    <location>
        <begin position="73"/>
        <end position="99"/>
    </location>
</feature>
<evidence type="ECO:0000256" key="7">
    <source>
        <dbReference type="ARBA" id="ARBA00023136"/>
    </source>
</evidence>
<evidence type="ECO:0000256" key="5">
    <source>
        <dbReference type="ARBA" id="ARBA00022692"/>
    </source>
</evidence>
<organism evidence="10 11">
    <name type="scientific">Pontiella sulfatireligans</name>
    <dbReference type="NCBI Taxonomy" id="2750658"/>
    <lineage>
        <taxon>Bacteria</taxon>
        <taxon>Pseudomonadati</taxon>
        <taxon>Kiritimatiellota</taxon>
        <taxon>Kiritimatiellia</taxon>
        <taxon>Kiritimatiellales</taxon>
        <taxon>Pontiellaceae</taxon>
        <taxon>Pontiella</taxon>
    </lineage>
</organism>
<keyword evidence="5 8" id="KW-0812">Transmembrane</keyword>
<protein>
    <submittedName>
        <fullName evidence="10">Lipopolysaccharide core galacturonosyltransferase RgtB</fullName>
    </submittedName>
</protein>
<evidence type="ECO:0000256" key="1">
    <source>
        <dbReference type="ARBA" id="ARBA00004651"/>
    </source>
</evidence>
<keyword evidence="3" id="KW-0328">Glycosyltransferase</keyword>
<feature type="transmembrane region" description="Helical" evidence="8">
    <location>
        <begin position="299"/>
        <end position="319"/>
    </location>
</feature>
<evidence type="ECO:0000256" key="2">
    <source>
        <dbReference type="ARBA" id="ARBA00022475"/>
    </source>
</evidence>
<dbReference type="PANTHER" id="PTHR33908">
    <property type="entry name" value="MANNOSYLTRANSFERASE YKCB-RELATED"/>
    <property type="match status" value="1"/>
</dbReference>
<evidence type="ECO:0000256" key="3">
    <source>
        <dbReference type="ARBA" id="ARBA00022676"/>
    </source>
</evidence>
<name>A0A6C2UM42_9BACT</name>
<evidence type="ECO:0000256" key="6">
    <source>
        <dbReference type="ARBA" id="ARBA00022989"/>
    </source>
</evidence>
<dbReference type="PANTHER" id="PTHR33908:SF11">
    <property type="entry name" value="MEMBRANE PROTEIN"/>
    <property type="match status" value="1"/>
</dbReference>
<keyword evidence="4 10" id="KW-0808">Transferase</keyword>
<evidence type="ECO:0000259" key="9">
    <source>
        <dbReference type="Pfam" id="PF13231"/>
    </source>
</evidence>
<keyword evidence="6 8" id="KW-1133">Transmembrane helix</keyword>
<feature type="domain" description="Glycosyltransferase RgtA/B/C/D-like" evidence="9">
    <location>
        <begin position="62"/>
        <end position="224"/>
    </location>
</feature>
<feature type="transmembrane region" description="Helical" evidence="8">
    <location>
        <begin position="134"/>
        <end position="152"/>
    </location>
</feature>
<feature type="transmembrane region" description="Helical" evidence="8">
    <location>
        <begin position="354"/>
        <end position="376"/>
    </location>
</feature>
<dbReference type="InterPro" id="IPR050297">
    <property type="entry name" value="LipidA_mod_glycosyltrf_83"/>
</dbReference>
<accession>A0A6C2UM42</accession>
<sequence>MNEHSSVQSIGGPRWPVVLFILLGLNAVVQVVLRVSISDSLGLDEAEQLFLSQWLVLGYGPQPPLYNWIQQGFFALIPSPVLALSLFKHLLFLGLFALMYKTTRMLVTPAAGAVLAVAMLFLMPEFSFEAQRDLTHTVLAAFSGMWFFYALIRILLKANGAKDFILFGLALSSCLLSKYNTLLLVVPMLAVAAGIGELRRRFWVPRAGLALLVMAVLCAPHWYWLFQHLGDATANSIDKLDLTEDGSAIGIRIEGLKNMAGSISGIAGALLATAAIVFWRSSPRKPALSGPEQMLGKLFRRYLIVLLCVMLGFVAFGIGDFKGRWLLPSLVFLPAVLCFYLFRCRKVTQRQLRLFLAISLVVGLAIPVALGVRVAAARPGNYKRLNEPYRELVEQFPVTGDFLLITDRVRVAGNLMHHLPGNVVALSADMDYFPVAPRTHQTVVLAWREKHAGRNAGPRQVPGRLLAFAKEQTGLETIEFEGVAMLYAPYKYGTELRALNLAWFRVN</sequence>
<feature type="transmembrane region" description="Helical" evidence="8">
    <location>
        <begin position="207"/>
        <end position="226"/>
    </location>
</feature>
<dbReference type="EMBL" id="CAAHFH010000002">
    <property type="protein sequence ID" value="VGO20983.1"/>
    <property type="molecule type" value="Genomic_DNA"/>
</dbReference>
<keyword evidence="11" id="KW-1185">Reference proteome</keyword>
<dbReference type="InterPro" id="IPR038731">
    <property type="entry name" value="RgtA/B/C-like"/>
</dbReference>
<dbReference type="Pfam" id="PF13231">
    <property type="entry name" value="PMT_2"/>
    <property type="match status" value="1"/>
</dbReference>
<dbReference type="RefSeq" id="WP_136062476.1">
    <property type="nucleotide sequence ID" value="NZ_CAAHFH010000002.1"/>
</dbReference>
<feature type="transmembrane region" description="Helical" evidence="8">
    <location>
        <begin position="15"/>
        <end position="33"/>
    </location>
</feature>
<dbReference type="GO" id="GO:0009103">
    <property type="term" value="P:lipopolysaccharide biosynthetic process"/>
    <property type="evidence" value="ECO:0007669"/>
    <property type="project" value="UniProtKB-ARBA"/>
</dbReference>
<evidence type="ECO:0000313" key="11">
    <source>
        <dbReference type="Proteomes" id="UP000346198"/>
    </source>
</evidence>